<keyword evidence="2" id="KW-0472">Membrane</keyword>
<dbReference type="PANTHER" id="PTHR37249:SF3">
    <property type="entry name" value="OS03G0206201 PROTEIN"/>
    <property type="match status" value="1"/>
</dbReference>
<comment type="caution">
    <text evidence="3">The sequence shown here is derived from an EMBL/GenBank/DDBJ whole genome shotgun (WGS) entry which is preliminary data.</text>
</comment>
<feature type="compositionally biased region" description="Pro residues" evidence="1">
    <location>
        <begin position="93"/>
        <end position="104"/>
    </location>
</feature>
<name>A0A7J9EVQ2_9ROSI</name>
<evidence type="ECO:0000313" key="4">
    <source>
        <dbReference type="Proteomes" id="UP000593568"/>
    </source>
</evidence>
<protein>
    <submittedName>
        <fullName evidence="3">Uncharacterized protein</fullName>
    </submittedName>
</protein>
<dbReference type="AlphaFoldDB" id="A0A7J9EVQ2"/>
<evidence type="ECO:0000256" key="1">
    <source>
        <dbReference type="SAM" id="MobiDB-lite"/>
    </source>
</evidence>
<sequence>MKVSEIWVCSFLVATALLVFIFFNGSSFPSKYMEFPQNGHVMSVTRASRKLKGNGYDPTGVDLEDYRHRIDPVPSSKASIKPGPIEHGTPLNPYIPKPPSPPNHPKSDNGSA</sequence>
<organism evidence="3 4">
    <name type="scientific">Gossypium trilobum</name>
    <dbReference type="NCBI Taxonomy" id="34281"/>
    <lineage>
        <taxon>Eukaryota</taxon>
        <taxon>Viridiplantae</taxon>
        <taxon>Streptophyta</taxon>
        <taxon>Embryophyta</taxon>
        <taxon>Tracheophyta</taxon>
        <taxon>Spermatophyta</taxon>
        <taxon>Magnoliopsida</taxon>
        <taxon>eudicotyledons</taxon>
        <taxon>Gunneridae</taxon>
        <taxon>Pentapetalae</taxon>
        <taxon>rosids</taxon>
        <taxon>malvids</taxon>
        <taxon>Malvales</taxon>
        <taxon>Malvaceae</taxon>
        <taxon>Malvoideae</taxon>
        <taxon>Gossypium</taxon>
    </lineage>
</organism>
<proteinExistence type="predicted"/>
<dbReference type="PANTHER" id="PTHR37249">
    <property type="entry name" value="OS03G0206201 PROTEIN"/>
    <property type="match status" value="1"/>
</dbReference>
<keyword evidence="2" id="KW-0812">Transmembrane</keyword>
<feature type="region of interest" description="Disordered" evidence="1">
    <location>
        <begin position="72"/>
        <end position="112"/>
    </location>
</feature>
<dbReference type="Proteomes" id="UP000593568">
    <property type="component" value="Unassembled WGS sequence"/>
</dbReference>
<reference evidence="3 4" key="1">
    <citation type="journal article" date="2019" name="Genome Biol. Evol.">
        <title>Insights into the evolution of the New World diploid cottons (Gossypium, subgenus Houzingenia) based on genome sequencing.</title>
        <authorList>
            <person name="Grover C.E."/>
            <person name="Arick M.A. 2nd"/>
            <person name="Thrash A."/>
            <person name="Conover J.L."/>
            <person name="Sanders W.S."/>
            <person name="Peterson D.G."/>
            <person name="Frelichowski J.E."/>
            <person name="Scheffler J.A."/>
            <person name="Scheffler B.E."/>
            <person name="Wendel J.F."/>
        </authorList>
    </citation>
    <scope>NUCLEOTIDE SEQUENCE [LARGE SCALE GENOMIC DNA]</scope>
    <source>
        <strain evidence="3">8</strain>
        <tissue evidence="3">Leaf</tissue>
    </source>
</reference>
<keyword evidence="4" id="KW-1185">Reference proteome</keyword>
<accession>A0A7J9EVQ2</accession>
<keyword evidence="2" id="KW-1133">Transmembrane helix</keyword>
<feature type="transmembrane region" description="Helical" evidence="2">
    <location>
        <begin position="6"/>
        <end position="23"/>
    </location>
</feature>
<dbReference type="EMBL" id="JABEZW010000010">
    <property type="protein sequence ID" value="MBA0777130.1"/>
    <property type="molecule type" value="Genomic_DNA"/>
</dbReference>
<gene>
    <name evidence="3" type="ORF">Gotri_005185</name>
</gene>
<evidence type="ECO:0000313" key="3">
    <source>
        <dbReference type="EMBL" id="MBA0777130.1"/>
    </source>
</evidence>
<evidence type="ECO:0000256" key="2">
    <source>
        <dbReference type="SAM" id="Phobius"/>
    </source>
</evidence>